<feature type="compositionally biased region" description="Basic and acidic residues" evidence="6">
    <location>
        <begin position="1178"/>
        <end position="1192"/>
    </location>
</feature>
<comment type="similarity">
    <text evidence="1">Belongs to the peptidase S28 family.</text>
</comment>
<evidence type="ECO:0000256" key="2">
    <source>
        <dbReference type="ARBA" id="ARBA00022670"/>
    </source>
</evidence>
<dbReference type="SUPFAM" id="SSF53474">
    <property type="entry name" value="alpha/beta-Hydrolases"/>
    <property type="match status" value="2"/>
</dbReference>
<dbReference type="Gene3D" id="3.40.50.1820">
    <property type="entry name" value="alpha/beta hydrolase"/>
    <property type="match status" value="2"/>
</dbReference>
<evidence type="ECO:0000256" key="1">
    <source>
        <dbReference type="ARBA" id="ARBA00011079"/>
    </source>
</evidence>
<evidence type="ECO:0000256" key="7">
    <source>
        <dbReference type="SAM" id="SignalP"/>
    </source>
</evidence>
<protein>
    <submittedName>
        <fullName evidence="8">Uncharacterized protein</fullName>
    </submittedName>
</protein>
<comment type="caution">
    <text evidence="8">The sequence shown here is derived from an EMBL/GenBank/DDBJ whole genome shotgun (WGS) entry which is preliminary data.</text>
</comment>
<dbReference type="PANTHER" id="PTHR11010">
    <property type="entry name" value="PROTEASE S28 PRO-X CARBOXYPEPTIDASE-RELATED"/>
    <property type="match status" value="1"/>
</dbReference>
<feature type="region of interest" description="Disordered" evidence="6">
    <location>
        <begin position="500"/>
        <end position="521"/>
    </location>
</feature>
<dbReference type="InterPro" id="IPR042269">
    <property type="entry name" value="Ser_carbopepase_S28_SKS"/>
</dbReference>
<dbReference type="Gene3D" id="1.20.120.980">
    <property type="entry name" value="Serine carboxypeptidase S28, SKS domain"/>
    <property type="match status" value="2"/>
</dbReference>
<sequence>MILHSIFLYLIFLLPVYSVIPNHFHFSDNFRKVDPSQLNEDISVSLSYLIQPLDPLSPESTKKFQQRYRYSEHFTSNKKAAFLYVSGPNDFDEAVLKSDGSSLVKAAERFGATIFALEHRYYGNSTPKFENFTSESLQHLDSYHAIQDVIFFIEHANTQFKMDSDVRWVLFGSGYGGIIAAETRKWDPITVSGVVAVSSPIEREMDFWKYNNKVEKTIMKYDSSCYNKIKKGFRQVQDLMNFSEGRNELSDLFELNPPWNERDLTLNEIQMFFLSIIAPFQQVVQYDNQFELSIKGLCDAIHESWDSVEAIHQAYVYLSTQLTGSMQQMNSTYEKFVNDLGSVDRKSAFTQKRFWQYQMCTEFGWFPTTNDNEDSLFGSVVPLSLFFNQCFDIFPDLYKNETAIKIRDDIQKAKKFYGKYSGTNAVFINGGNDPWRVLGRNVSDKFSVVTLTVPRASHLGIYDQKEIQKVQEIVMENIHVWVRGPKNSVTFMDTVEPWRRPETHDANSKNSKQKMSKQENDDRFSKFVEKFSSEKEESEDFHFFGMKPIARMFRGDEDEEFDKEGMEIGMFRQRIDHFNNKNTKFFQQKYFKNSRFARPGGPNFLMIGGEGPARGSHVKNLNSSIMRRAKKYGAIVYLLEHRFYGDSVVANNTDLSTLSSLQMLYDLAEFIKSVNFKSQTSNPWITFGGSYPGSLSAWMREIFPGLVIGAIASSAPVLAKTDFYEYMMVVENSFLRYDPACYQEIKNGFDEIHDLFQTDSGREKLSDLFKLNPSFRGNISEIDKHFFFFDIIGPFQFAVQYAGRGSGGFVEDSKIAMLCRNITNGTQSSVENVAKVVLDDFKNKSIIHSFYDKNEWKQMKKTNENYLWGWQTCSEFGYFQSADSGNSIFGAMNPVSFQVQQCMDMFGKEYRRGKIEENVEATNYRYGGVDDFRGTNVVFINGDVDPWHILGLYNSTEKSVVSYLINGTSHCVDLSPPRDNDIDGVKIARKLVDDNIKIWLEQSACLRISTMTNATVICTSLDDWLTMAEGNGDPEIQLGLKSYHGLKFKYRIGNVNPQARYVIRWNRNSQGIGFWRETKTFLLPDGELSFQHIEVKSGEELLREEVYFEKIFFENREKLGNRPQRNPPNYIITLTCRIKYFVSVVITNAENYRDTSTHGIQFQYFIAVNANAPLVKNTRESQKIEDRHDSAPPKRRPTPRKTGFKHPRPTK</sequence>
<dbReference type="AlphaFoldDB" id="A0A6A5GQF9"/>
<dbReference type="Pfam" id="PF05577">
    <property type="entry name" value="Peptidase_S28"/>
    <property type="match status" value="2"/>
</dbReference>
<keyword evidence="5" id="KW-0325">Glycoprotein</keyword>
<feature type="chain" id="PRO_5025434562" evidence="7">
    <location>
        <begin position="19"/>
        <end position="1211"/>
    </location>
</feature>
<keyword evidence="2" id="KW-0645">Protease</keyword>
<name>A0A6A5GQF9_CAERE</name>
<proteinExistence type="inferred from homology"/>
<keyword evidence="3 7" id="KW-0732">Signal</keyword>
<dbReference type="GO" id="GO:0008239">
    <property type="term" value="F:dipeptidyl-peptidase activity"/>
    <property type="evidence" value="ECO:0007669"/>
    <property type="project" value="TreeGrafter"/>
</dbReference>
<accession>A0A6A5GQF9</accession>
<feature type="region of interest" description="Disordered" evidence="6">
    <location>
        <begin position="1178"/>
        <end position="1211"/>
    </location>
</feature>
<dbReference type="InterPro" id="IPR029058">
    <property type="entry name" value="AB_hydrolase_fold"/>
</dbReference>
<evidence type="ECO:0000256" key="6">
    <source>
        <dbReference type="SAM" id="MobiDB-lite"/>
    </source>
</evidence>
<evidence type="ECO:0000313" key="8">
    <source>
        <dbReference type="EMBL" id="KAF1756864.1"/>
    </source>
</evidence>
<dbReference type="GO" id="GO:0006508">
    <property type="term" value="P:proteolysis"/>
    <property type="evidence" value="ECO:0007669"/>
    <property type="project" value="UniProtKB-KW"/>
</dbReference>
<evidence type="ECO:0000256" key="3">
    <source>
        <dbReference type="ARBA" id="ARBA00022729"/>
    </source>
</evidence>
<dbReference type="GO" id="GO:0070008">
    <property type="term" value="F:serine-type exopeptidase activity"/>
    <property type="evidence" value="ECO:0007669"/>
    <property type="project" value="InterPro"/>
</dbReference>
<organism evidence="8 9">
    <name type="scientific">Caenorhabditis remanei</name>
    <name type="common">Caenorhabditis vulgaris</name>
    <dbReference type="NCBI Taxonomy" id="31234"/>
    <lineage>
        <taxon>Eukaryota</taxon>
        <taxon>Metazoa</taxon>
        <taxon>Ecdysozoa</taxon>
        <taxon>Nematoda</taxon>
        <taxon>Chromadorea</taxon>
        <taxon>Rhabditida</taxon>
        <taxon>Rhabditina</taxon>
        <taxon>Rhabditomorpha</taxon>
        <taxon>Rhabditoidea</taxon>
        <taxon>Rhabditidae</taxon>
        <taxon>Peloderinae</taxon>
        <taxon>Caenorhabditis</taxon>
    </lineage>
</organism>
<feature type="compositionally biased region" description="Basic residues" evidence="6">
    <location>
        <begin position="1193"/>
        <end position="1211"/>
    </location>
</feature>
<keyword evidence="4" id="KW-0378">Hydrolase</keyword>
<evidence type="ECO:0000313" key="9">
    <source>
        <dbReference type="Proteomes" id="UP000483820"/>
    </source>
</evidence>
<dbReference type="GeneID" id="9806153"/>
<reference evidence="8 9" key="1">
    <citation type="submission" date="2019-12" db="EMBL/GenBank/DDBJ databases">
        <title>Chromosome-level assembly of the Caenorhabditis remanei genome.</title>
        <authorList>
            <person name="Teterina A.A."/>
            <person name="Willis J.H."/>
            <person name="Phillips P.C."/>
        </authorList>
    </citation>
    <scope>NUCLEOTIDE SEQUENCE [LARGE SCALE GENOMIC DNA]</scope>
    <source>
        <strain evidence="8 9">PX506</strain>
        <tissue evidence="8">Whole organism</tissue>
    </source>
</reference>
<evidence type="ECO:0000256" key="4">
    <source>
        <dbReference type="ARBA" id="ARBA00022801"/>
    </source>
</evidence>
<dbReference type="Proteomes" id="UP000483820">
    <property type="component" value="Chromosome IV"/>
</dbReference>
<dbReference type="RefSeq" id="XP_053584566.1">
    <property type="nucleotide sequence ID" value="XM_053729794.1"/>
</dbReference>
<dbReference type="CTD" id="9806153"/>
<feature type="signal peptide" evidence="7">
    <location>
        <begin position="1"/>
        <end position="18"/>
    </location>
</feature>
<dbReference type="InterPro" id="IPR008758">
    <property type="entry name" value="Peptidase_S28"/>
</dbReference>
<dbReference type="KEGG" id="crq:GCK72_013318"/>
<evidence type="ECO:0000256" key="5">
    <source>
        <dbReference type="ARBA" id="ARBA00023180"/>
    </source>
</evidence>
<dbReference type="EMBL" id="WUAV01000004">
    <property type="protein sequence ID" value="KAF1756864.1"/>
    <property type="molecule type" value="Genomic_DNA"/>
</dbReference>
<gene>
    <name evidence="8" type="ORF">GCK72_013318</name>
</gene>
<dbReference type="PANTHER" id="PTHR11010:SF105">
    <property type="entry name" value="PEPTIDASE S28-RELATED"/>
    <property type="match status" value="1"/>
</dbReference>